<evidence type="ECO:0000313" key="3">
    <source>
        <dbReference type="Proteomes" id="UP000253759"/>
    </source>
</evidence>
<reference evidence="3" key="1">
    <citation type="submission" date="2018-07" db="EMBL/GenBank/DDBJ databases">
        <authorList>
            <person name="Liu B.-T."/>
            <person name="Du Z."/>
        </authorList>
    </citation>
    <scope>NUCLEOTIDE SEQUENCE [LARGE SCALE GENOMIC DNA]</scope>
    <source>
        <strain evidence="3">XYN52</strain>
    </source>
</reference>
<dbReference type="AlphaFoldDB" id="A0A369W5G0"/>
<keyword evidence="3" id="KW-1185">Reference proteome</keyword>
<sequence>MTVTLPLVFAMAMGAASPIAAQPQSKLVSGLDKQTVQAIWCSSLFFENSFFFDEGSDEALNYEDMAFDLGERIDTILRDDHNLRKEEIDEIWSLFDDGAYALNVDDQASFDAQLQTCENGYAALL</sequence>
<organism evidence="2 3">
    <name type="scientific">Pelagibacterium lacus</name>
    <dbReference type="NCBI Taxonomy" id="2282655"/>
    <lineage>
        <taxon>Bacteria</taxon>
        <taxon>Pseudomonadati</taxon>
        <taxon>Pseudomonadota</taxon>
        <taxon>Alphaproteobacteria</taxon>
        <taxon>Hyphomicrobiales</taxon>
        <taxon>Devosiaceae</taxon>
        <taxon>Pelagibacterium</taxon>
    </lineage>
</organism>
<gene>
    <name evidence="2" type="ORF">DVH29_07305</name>
</gene>
<dbReference type="Proteomes" id="UP000253759">
    <property type="component" value="Unassembled WGS sequence"/>
</dbReference>
<accession>A0A369W5G0</accession>
<feature type="signal peptide" evidence="1">
    <location>
        <begin position="1"/>
        <end position="21"/>
    </location>
</feature>
<comment type="caution">
    <text evidence="2">The sequence shown here is derived from an EMBL/GenBank/DDBJ whole genome shotgun (WGS) entry which is preliminary data.</text>
</comment>
<evidence type="ECO:0000313" key="2">
    <source>
        <dbReference type="EMBL" id="RDE09259.1"/>
    </source>
</evidence>
<dbReference type="EMBL" id="QQNH01000007">
    <property type="protein sequence ID" value="RDE09259.1"/>
    <property type="molecule type" value="Genomic_DNA"/>
</dbReference>
<name>A0A369W5G0_9HYPH</name>
<proteinExistence type="predicted"/>
<keyword evidence="1" id="KW-0732">Signal</keyword>
<protein>
    <submittedName>
        <fullName evidence="2">Uncharacterized protein</fullName>
    </submittedName>
</protein>
<evidence type="ECO:0000256" key="1">
    <source>
        <dbReference type="SAM" id="SignalP"/>
    </source>
</evidence>
<feature type="chain" id="PRO_5016892949" evidence="1">
    <location>
        <begin position="22"/>
        <end position="125"/>
    </location>
</feature>